<gene>
    <name evidence="2" type="ORF">GCM10009807_31260</name>
</gene>
<dbReference type="PANTHER" id="PTHR38011:SF11">
    <property type="entry name" value="2,5-DIAMINO-6-RIBOSYLAMINO-4(3H)-PYRIMIDINONE 5'-PHOSPHATE REDUCTASE"/>
    <property type="match status" value="1"/>
</dbReference>
<dbReference type="SUPFAM" id="SSF53597">
    <property type="entry name" value="Dihydrofolate reductase-like"/>
    <property type="match status" value="1"/>
</dbReference>
<comment type="caution">
    <text evidence="2">The sequence shown here is derived from an EMBL/GenBank/DDBJ whole genome shotgun (WGS) entry which is preliminary data.</text>
</comment>
<reference evidence="2 3" key="1">
    <citation type="journal article" date="2019" name="Int. J. Syst. Evol. Microbiol.">
        <title>The Global Catalogue of Microorganisms (GCM) 10K type strain sequencing project: providing services to taxonomists for standard genome sequencing and annotation.</title>
        <authorList>
            <consortium name="The Broad Institute Genomics Platform"/>
            <consortium name="The Broad Institute Genome Sequencing Center for Infectious Disease"/>
            <person name="Wu L."/>
            <person name="Ma J."/>
        </authorList>
    </citation>
    <scope>NUCLEOTIDE SEQUENCE [LARGE SCALE GENOMIC DNA]</scope>
    <source>
        <strain evidence="2 3">JCM 15575</strain>
    </source>
</reference>
<dbReference type="EMBL" id="BAAAPK010000002">
    <property type="protein sequence ID" value="GAA1685188.1"/>
    <property type="molecule type" value="Genomic_DNA"/>
</dbReference>
<evidence type="ECO:0000259" key="1">
    <source>
        <dbReference type="Pfam" id="PF01872"/>
    </source>
</evidence>
<keyword evidence="3" id="KW-1185">Reference proteome</keyword>
<dbReference type="PANTHER" id="PTHR38011">
    <property type="entry name" value="DIHYDROFOLATE REDUCTASE FAMILY PROTEIN (AFU_ORTHOLOGUE AFUA_8G06820)"/>
    <property type="match status" value="1"/>
</dbReference>
<dbReference type="Proteomes" id="UP001500596">
    <property type="component" value="Unassembled WGS sequence"/>
</dbReference>
<dbReference type="Gene3D" id="3.40.430.10">
    <property type="entry name" value="Dihydrofolate Reductase, subunit A"/>
    <property type="match status" value="1"/>
</dbReference>
<dbReference type="Pfam" id="PF01872">
    <property type="entry name" value="RibD_C"/>
    <property type="match status" value="1"/>
</dbReference>
<evidence type="ECO:0000313" key="2">
    <source>
        <dbReference type="EMBL" id="GAA1685188.1"/>
    </source>
</evidence>
<evidence type="ECO:0000313" key="3">
    <source>
        <dbReference type="Proteomes" id="UP001500596"/>
    </source>
</evidence>
<feature type="domain" description="Bacterial bifunctional deaminase-reductase C-terminal" evidence="1">
    <location>
        <begin position="4"/>
        <end position="185"/>
    </location>
</feature>
<proteinExistence type="predicted"/>
<dbReference type="RefSeq" id="WP_344055938.1">
    <property type="nucleotide sequence ID" value="NZ_BAAAPK010000002.1"/>
</dbReference>
<dbReference type="InterPro" id="IPR024072">
    <property type="entry name" value="DHFR-like_dom_sf"/>
</dbReference>
<accession>A0ABN2HC72</accession>
<sequence>MRALVYYIATTIDGFIADADGDFSQFPVDPATLADLFARYPETCPAHVRAALGVSAPPRRFDTVLMGRRTHEPAVQAGLVDGAYPHLRQIVVTHREVPASAHIETISGDVAARVAELKAEPGADIWLCGGGDLAGQLADQIDEVQLKINPLALGRGVPLFGGAGVPRALDLEPVGVEPLSGGVILATYRRAGQL</sequence>
<dbReference type="InterPro" id="IPR002734">
    <property type="entry name" value="RibDG_C"/>
</dbReference>
<dbReference type="InterPro" id="IPR050765">
    <property type="entry name" value="Riboflavin_Biosynth_HTPR"/>
</dbReference>
<organism evidence="2 3">
    <name type="scientific">Microbacterium lacus</name>
    <dbReference type="NCBI Taxonomy" id="415217"/>
    <lineage>
        <taxon>Bacteria</taxon>
        <taxon>Bacillati</taxon>
        <taxon>Actinomycetota</taxon>
        <taxon>Actinomycetes</taxon>
        <taxon>Micrococcales</taxon>
        <taxon>Microbacteriaceae</taxon>
        <taxon>Microbacterium</taxon>
    </lineage>
</organism>
<name>A0ABN2HC72_9MICO</name>
<protein>
    <submittedName>
        <fullName evidence="2">Dihydrofolate reductase family protein</fullName>
    </submittedName>
</protein>